<feature type="signal peptide" evidence="3">
    <location>
        <begin position="1"/>
        <end position="22"/>
    </location>
</feature>
<evidence type="ECO:0000313" key="6">
    <source>
        <dbReference type="Proteomes" id="UP000490800"/>
    </source>
</evidence>
<evidence type="ECO:0000256" key="1">
    <source>
        <dbReference type="ARBA" id="ARBA00008814"/>
    </source>
</evidence>
<dbReference type="InterPro" id="IPR050902">
    <property type="entry name" value="ABC_Transporter_SBP"/>
</dbReference>
<keyword evidence="6" id="KW-1185">Reference proteome</keyword>
<feature type="domain" description="Fe/B12 periplasmic-binding" evidence="4">
    <location>
        <begin position="78"/>
        <end position="336"/>
    </location>
</feature>
<evidence type="ECO:0000313" key="5">
    <source>
        <dbReference type="EMBL" id="MVP00692.1"/>
    </source>
</evidence>
<dbReference type="GO" id="GO:0071281">
    <property type="term" value="P:cellular response to iron ion"/>
    <property type="evidence" value="ECO:0007669"/>
    <property type="project" value="TreeGrafter"/>
</dbReference>
<proteinExistence type="inferred from homology"/>
<dbReference type="SUPFAM" id="SSF53807">
    <property type="entry name" value="Helical backbone' metal receptor"/>
    <property type="match status" value="1"/>
</dbReference>
<evidence type="ECO:0000259" key="4">
    <source>
        <dbReference type="PROSITE" id="PS50983"/>
    </source>
</evidence>
<dbReference type="PANTHER" id="PTHR30535:SF36">
    <property type="entry name" value="HIGH-AFFINITY HEME UPTAKE SYSTEM PROTEIN ISDE"/>
    <property type="match status" value="1"/>
</dbReference>
<sequence length="336" mass="35221">MNSAYKKASILLVSILALNILAACGSNNHASPASSPAAGQSASPSPTAPASGQSAALTVDETKAKELQAKFGDKKPEKVVVTSVALAEMLDVLGVMPAGIPTSKTALPAAFEGVTPIGSALKPDAEIIASLKPDVVLGPKSIEDSLNKQLGSANLNLRYLPTDSLEDLKLSLVVLSRVFGQEEKASALIERLTQEETAAVKQAEGKAAPKAMFLFGSAESFMLMNESTFPGSLAKKLGATNIVSATLKSKETYVPLDMESVVAANPDVILLVAHGDPEAAKKAFEEDVKKNGAWEKLNAFRNNRVEALDYNLFGVASIVKAPAAYKEIANKLFPTN</sequence>
<dbReference type="Gene3D" id="3.40.50.1980">
    <property type="entry name" value="Nitrogenase molybdenum iron protein domain"/>
    <property type="match status" value="2"/>
</dbReference>
<dbReference type="RefSeq" id="WP_157336402.1">
    <property type="nucleotide sequence ID" value="NZ_RHLK01000007.1"/>
</dbReference>
<dbReference type="Proteomes" id="UP000490800">
    <property type="component" value="Unassembled WGS sequence"/>
</dbReference>
<comment type="similarity">
    <text evidence="1">Belongs to the bacterial solute-binding protein 8 family.</text>
</comment>
<feature type="chain" id="PRO_5038645295" evidence="3">
    <location>
        <begin position="23"/>
        <end position="336"/>
    </location>
</feature>
<name>A0A7X3FJW9_9BACL</name>
<comment type="caution">
    <text evidence="5">The sequence shown here is derived from an EMBL/GenBank/DDBJ whole genome shotgun (WGS) entry which is preliminary data.</text>
</comment>
<protein>
    <submittedName>
        <fullName evidence="5">ABC transporter substrate-binding protein</fullName>
    </submittedName>
</protein>
<gene>
    <name evidence="5" type="ORF">EDM21_14365</name>
</gene>
<accession>A0A7X3FJW9</accession>
<keyword evidence="3" id="KW-0732">Signal</keyword>
<feature type="region of interest" description="Disordered" evidence="2">
    <location>
        <begin position="31"/>
        <end position="56"/>
    </location>
</feature>
<dbReference type="AlphaFoldDB" id="A0A7X3FJW9"/>
<dbReference type="PANTHER" id="PTHR30535">
    <property type="entry name" value="VITAMIN B12-BINDING PROTEIN"/>
    <property type="match status" value="1"/>
</dbReference>
<dbReference type="EMBL" id="RHLK01000007">
    <property type="protein sequence ID" value="MVP00692.1"/>
    <property type="molecule type" value="Genomic_DNA"/>
</dbReference>
<dbReference type="PROSITE" id="PS50983">
    <property type="entry name" value="FE_B12_PBP"/>
    <property type="match status" value="1"/>
</dbReference>
<dbReference type="OrthoDB" id="66025at2"/>
<evidence type="ECO:0000256" key="2">
    <source>
        <dbReference type="SAM" id="MobiDB-lite"/>
    </source>
</evidence>
<organism evidence="5 6">
    <name type="scientific">Paenibacillus lutrae</name>
    <dbReference type="NCBI Taxonomy" id="2078573"/>
    <lineage>
        <taxon>Bacteria</taxon>
        <taxon>Bacillati</taxon>
        <taxon>Bacillota</taxon>
        <taxon>Bacilli</taxon>
        <taxon>Bacillales</taxon>
        <taxon>Paenibacillaceae</taxon>
        <taxon>Paenibacillus</taxon>
    </lineage>
</organism>
<reference evidence="5 6" key="1">
    <citation type="journal article" date="2019" name="Microorganisms">
        <title>Paenibacillus lutrae sp. nov., A Chitinolytic Species Isolated from A River Otter in Castril Natural Park, Granada, Spain.</title>
        <authorList>
            <person name="Rodriguez M."/>
            <person name="Reina J.C."/>
            <person name="Bejar V."/>
            <person name="Llamas I."/>
        </authorList>
    </citation>
    <scope>NUCLEOTIDE SEQUENCE [LARGE SCALE GENOMIC DNA]</scope>
    <source>
        <strain evidence="5 6">N10</strain>
    </source>
</reference>
<evidence type="ECO:0000256" key="3">
    <source>
        <dbReference type="SAM" id="SignalP"/>
    </source>
</evidence>
<dbReference type="Pfam" id="PF01497">
    <property type="entry name" value="Peripla_BP_2"/>
    <property type="match status" value="1"/>
</dbReference>
<dbReference type="InterPro" id="IPR002491">
    <property type="entry name" value="ABC_transptr_periplasmic_BD"/>
</dbReference>
<dbReference type="PROSITE" id="PS51257">
    <property type="entry name" value="PROKAR_LIPOPROTEIN"/>
    <property type="match status" value="1"/>
</dbReference>